<sequence>MVVATPSTLAYYCSGHGYGHATRVSAFTRYLLSGNPLERPIVYIVSSAPEHVFSDSIACGAKYRYAEIDPVIVQPLAYRVDRRQSVEVLKKFLSKKDNLLERERQWLVEVNAHGVLSDAAFLGCLAGRAAGLPSILITNFSFDSVYSYLSTPLLDITQTSQSGVPSILDMLPDIPIPYDELAPLVDQIHAGYRCADLLVRLPGFIPIPSFYIEPSLPSSDWIDATSRRMHPDILETLKSSRSRTPNLLPSLPQAKKTTRTVIDAPLLVRPPSSSLSVYTPQGRSKLLSSIGIPVELHDVSKTKILVVSFGGQVFRPPPSRTSSRAHSRNASNENIASLVSTPVKVKPGGMGRYYRHTTPSPRTPSSPRSPTPKARGFSDHPLSRLATPNHIWIPGAPPASKPAAQNAINTLEIESTPTLNTIPPTPDNDFDPYTSSFSYMRDALADNDEPEPTSPDDLNSSGNSSSDSSSLSLSTDSESDSDTDLDLHTADHEQEEQVQQQLLPDHSWIAIVCGVSKEQWGTEKEEGLPEGFYVAPRDVYMPDLTAVADVLLGKLGYGTVSECVDACTPFVYVSRPLFIEEHGLRLLLDTEGVGVELSRQSYEAGNWAKAVAEAYVNGKPAKDAKRIIMGKDGEGADRNIRDKEGKILADRKISNVPPHQGSLGQSTKSSCISTPAIACILDVCTNITLIQHPTIVDTTRKSPWSKVGGQLNGGHVVGPDGFAPALGAFGGEDEIRKRVVEGVHLENGPLSVRSVFISLRISHGADVFQGRALDLDLNVHGAPNFRAPRHGDLNVFGAAQPRTQGLRAILSILRCRPNTPNPAHVVWFSTREEPIIYISGRPFVLRDASEPRRTLALSDRAENLEAIENRLKNDILAEAMRYGGVVLTHNEVAADSGEGAILPTWTAVDSGNVKTCRELWGTMKDAGWNVDLLRIPISPDRPIEDNYLDAYLRVIRDTDPTKTALMFSCGMGAVRTTFAMVAASLVRRKQIMNEGGPDPYAIKPTGSSTKPLSSSPGPSTWNVIIHDVTVQGLPEQQTESRILQSLEQANAQQELNKSLLRLTYLLQKCLKDNNTQSAIELLMTQPTLLENLRKAYMGNYGVILSLLGCLDNGLQAKRLVDRVIDTADQVTNLREDILTYRLRYSLTSLDEAQGEDFLDKGMRALEKYFFMIAFASFVETSDAHFSQSFSDWLTARTEIWTQIKFLRKQYGSRLNVFAPVNDLSSLSKSSSTTRSLLPGKKNDVAISGGQILGDEYSDHVVKNRSGIILRESTLLKSDQWIGESHHVEHGVRGAINFRQVPDTDIYALGQPTIAAIDEVVERVQTSHPGAQKIIWITLREEPIVYINGAPYCLRRENYSLRNMKDYGGISASRLEILEERLKDDVIAELNSFGGRLLLHTETSDGTVVPIWEEVQPENVVVLKDVMASRRDGKHISLQYNRIPITAEKPPDFSDLKDLIDVMVRASPNTPIVVNCQLGRGRSTLASIILLLIREWLQVHRPMTPMSPRLAKRSLSMSMTLMEPVKAPNRRSYQVINNLLRVIRKGPAVKSAVDDAIDRCSAVYNLRDAIETARIRAEEATDDKQRRVHTSKGLHNLRRYFELIVFQSYLQSIEPDTMQSFENVETFVKNRPVIKTFEKEMLEEGINALKPLERADTKAGVADPDEVTNVVVNRSGSILSASTIIKSDFFSNLQKMTLPERIDGAPNFRRVPMSLRPTSSASSGSSSPLEGTEFIIEEGGKMVCGSGMPTVGGLKRALERVDAGPGGSNMVYWTSLREEPVIYVAGRPHVLRLVNRPLENVEATGVTTAMVESMEQSFKKDVLRELRKGDGRILLHDEVEERPGVFSIIPIWEVVSEDEIMTPRDVFNLVIQNGYRIDYGRVAITDEQAPLPDALAQLLNRVRSGMSQAGDFVFNCQMGRGRTTTGMITACLISSTMQWQNYMNEVTAEDEMSPNLYDTMDGPSEEEVYLAGEYKTILQLVGVLSHGKIAKRLTDRAIDLMQDVQNLRKAIYDYKLKVDACEKGSIKEQKLRNITVNYLYRYGTLIVFANYLIEMREPRNGPETTFPEWLHEHREITKLLGRRSLD</sequence>
<dbReference type="EMBL" id="JAFIQS020000005">
    <property type="protein sequence ID" value="KAH9481706.1"/>
    <property type="molecule type" value="Genomic_DNA"/>
</dbReference>
<gene>
    <name evidence="1" type="ORF">JR316_0006233</name>
</gene>
<dbReference type="Proteomes" id="UP000664032">
    <property type="component" value="Unassembled WGS sequence"/>
</dbReference>
<evidence type="ECO:0000313" key="1">
    <source>
        <dbReference type="EMBL" id="KAH9481706.1"/>
    </source>
</evidence>
<comment type="caution">
    <text evidence="1">The sequence shown here is derived from an EMBL/GenBank/DDBJ whole genome shotgun (WGS) entry which is preliminary data.</text>
</comment>
<organism evidence="1 2">
    <name type="scientific">Psilocybe cubensis</name>
    <name type="common">Psychedelic mushroom</name>
    <name type="synonym">Stropharia cubensis</name>
    <dbReference type="NCBI Taxonomy" id="181762"/>
    <lineage>
        <taxon>Eukaryota</taxon>
        <taxon>Fungi</taxon>
        <taxon>Dikarya</taxon>
        <taxon>Basidiomycota</taxon>
        <taxon>Agaricomycotina</taxon>
        <taxon>Agaricomycetes</taxon>
        <taxon>Agaricomycetidae</taxon>
        <taxon>Agaricales</taxon>
        <taxon>Agaricineae</taxon>
        <taxon>Strophariaceae</taxon>
        <taxon>Psilocybe</taxon>
    </lineage>
</organism>
<proteinExistence type="predicted"/>
<protein>
    <submittedName>
        <fullName evidence="1">Paladin</fullName>
    </submittedName>
</protein>
<name>A0ACB8H2J3_PSICU</name>
<keyword evidence="2" id="KW-1185">Reference proteome</keyword>
<evidence type="ECO:0000313" key="2">
    <source>
        <dbReference type="Proteomes" id="UP000664032"/>
    </source>
</evidence>
<accession>A0ACB8H2J3</accession>
<reference evidence="1" key="1">
    <citation type="submission" date="2021-10" db="EMBL/GenBank/DDBJ databases">
        <title>Psilocybe cubensis genome.</title>
        <authorList>
            <person name="Mckernan K.J."/>
            <person name="Crawford S."/>
            <person name="Trippe A."/>
            <person name="Kane L.T."/>
            <person name="Mclaughlin S."/>
        </authorList>
    </citation>
    <scope>NUCLEOTIDE SEQUENCE</scope>
    <source>
        <strain evidence="1">MGC-MH-2018</strain>
    </source>
</reference>